<evidence type="ECO:0000313" key="2">
    <source>
        <dbReference type="Proteomes" id="UP000054097"/>
    </source>
</evidence>
<protein>
    <submittedName>
        <fullName evidence="1">Uncharacterized protein</fullName>
    </submittedName>
</protein>
<dbReference type="Gene3D" id="3.30.470.30">
    <property type="entry name" value="DNA ligase/mRNA capping enzyme"/>
    <property type="match status" value="1"/>
</dbReference>
<sequence length="416" mass="46956">MPIIGPSHLARQKLGYKDTWEKKFLGILSPLLTMDFVAYPATPDFHKFMQHVRRNLFRRDSGAPPSDTIEVAPVYLDLETQSFLGTIKLHGTNASIRCRSVDGSDPTFQYQSRNKIITSRDDNAGCAAFLSTIPLSTLINEILRIRKIATFEEIFIVGEWAGTGIQKGVAIASLERFFAIFNIQIDGHWVDMREYKTVHLPEKRIYNIANFPTYEVSMNLDDAADRERAFNLMKSYTLDVTTTCPVGAELFQVEDAKVISKKKKNTPNTRVLGGEGIVWTLVPKPPHDTNLLNFKTKGEQFLAVGRKAAEQRPLPLTNPEKVAAFVDYALGEGRLEQGLEYLQEMGHDPNDMTSLGEYMKWVMGDVIKEEGWRLHQKENGEPSLVELGVTEADVKKLVGARARQWFMDRKSDVSTV</sequence>
<reference evidence="1 2" key="1">
    <citation type="submission" date="2014-04" db="EMBL/GenBank/DDBJ databases">
        <authorList>
            <consortium name="DOE Joint Genome Institute"/>
            <person name="Kuo A."/>
            <person name="Zuccaro A."/>
            <person name="Kohler A."/>
            <person name="Nagy L.G."/>
            <person name="Floudas D."/>
            <person name="Copeland A."/>
            <person name="Barry K.W."/>
            <person name="Cichocki N."/>
            <person name="Veneault-Fourrey C."/>
            <person name="LaButti K."/>
            <person name="Lindquist E.A."/>
            <person name="Lipzen A."/>
            <person name="Lundell T."/>
            <person name="Morin E."/>
            <person name="Murat C."/>
            <person name="Sun H."/>
            <person name="Tunlid A."/>
            <person name="Henrissat B."/>
            <person name="Grigoriev I.V."/>
            <person name="Hibbett D.S."/>
            <person name="Martin F."/>
            <person name="Nordberg H.P."/>
            <person name="Cantor M.N."/>
            <person name="Hua S.X."/>
        </authorList>
    </citation>
    <scope>NUCLEOTIDE SEQUENCE [LARGE SCALE GENOMIC DNA]</scope>
    <source>
        <strain evidence="1 2">MAFF 305830</strain>
    </source>
</reference>
<keyword evidence="2" id="KW-1185">Reference proteome</keyword>
<dbReference type="HOGENOM" id="CLU_054812_0_0_1"/>
<organism evidence="1 2">
    <name type="scientific">Serendipita vermifera MAFF 305830</name>
    <dbReference type="NCBI Taxonomy" id="933852"/>
    <lineage>
        <taxon>Eukaryota</taxon>
        <taxon>Fungi</taxon>
        <taxon>Dikarya</taxon>
        <taxon>Basidiomycota</taxon>
        <taxon>Agaricomycotina</taxon>
        <taxon>Agaricomycetes</taxon>
        <taxon>Sebacinales</taxon>
        <taxon>Serendipitaceae</taxon>
        <taxon>Serendipita</taxon>
    </lineage>
</organism>
<dbReference type="EMBL" id="KN824325">
    <property type="protein sequence ID" value="KIM24349.1"/>
    <property type="molecule type" value="Genomic_DNA"/>
</dbReference>
<name>A0A0C3AWI4_SERVB</name>
<reference evidence="2" key="2">
    <citation type="submission" date="2015-01" db="EMBL/GenBank/DDBJ databases">
        <title>Evolutionary Origins and Diversification of the Mycorrhizal Mutualists.</title>
        <authorList>
            <consortium name="DOE Joint Genome Institute"/>
            <consortium name="Mycorrhizal Genomics Consortium"/>
            <person name="Kohler A."/>
            <person name="Kuo A."/>
            <person name="Nagy L.G."/>
            <person name="Floudas D."/>
            <person name="Copeland A."/>
            <person name="Barry K.W."/>
            <person name="Cichocki N."/>
            <person name="Veneault-Fourrey C."/>
            <person name="LaButti K."/>
            <person name="Lindquist E.A."/>
            <person name="Lipzen A."/>
            <person name="Lundell T."/>
            <person name="Morin E."/>
            <person name="Murat C."/>
            <person name="Riley R."/>
            <person name="Ohm R."/>
            <person name="Sun H."/>
            <person name="Tunlid A."/>
            <person name="Henrissat B."/>
            <person name="Grigoriev I.V."/>
            <person name="Hibbett D.S."/>
            <person name="Martin F."/>
        </authorList>
    </citation>
    <scope>NUCLEOTIDE SEQUENCE [LARGE SCALE GENOMIC DNA]</scope>
    <source>
        <strain evidence="2">MAFF 305830</strain>
    </source>
</reference>
<evidence type="ECO:0000313" key="1">
    <source>
        <dbReference type="EMBL" id="KIM24349.1"/>
    </source>
</evidence>
<dbReference type="OrthoDB" id="10005335at2759"/>
<dbReference type="SUPFAM" id="SSF56091">
    <property type="entry name" value="DNA ligase/mRNA capping enzyme, catalytic domain"/>
    <property type="match status" value="1"/>
</dbReference>
<dbReference type="AlphaFoldDB" id="A0A0C3AWI4"/>
<proteinExistence type="predicted"/>
<dbReference type="Proteomes" id="UP000054097">
    <property type="component" value="Unassembled WGS sequence"/>
</dbReference>
<gene>
    <name evidence="1" type="ORF">M408DRAFT_331853</name>
</gene>
<accession>A0A0C3AWI4</accession>